<evidence type="ECO:0000313" key="7">
    <source>
        <dbReference type="EMBL" id="KFB09399.1"/>
    </source>
</evidence>
<dbReference type="OrthoDB" id="9811588at2"/>
<keyword evidence="2" id="KW-0805">Transcription regulation</keyword>
<dbReference type="GO" id="GO:0003700">
    <property type="term" value="F:DNA-binding transcription factor activity"/>
    <property type="evidence" value="ECO:0007669"/>
    <property type="project" value="InterPro"/>
</dbReference>
<dbReference type="InterPro" id="IPR000847">
    <property type="entry name" value="LysR_HTH_N"/>
</dbReference>
<dbReference type="Pfam" id="PF00126">
    <property type="entry name" value="HTH_1"/>
    <property type="match status" value="1"/>
</dbReference>
<dbReference type="InterPro" id="IPR036390">
    <property type="entry name" value="WH_DNA-bd_sf"/>
</dbReference>
<dbReference type="RefSeq" id="WP_036479253.1">
    <property type="nucleotide sequence ID" value="NZ_JMQM01000001.1"/>
</dbReference>
<evidence type="ECO:0000313" key="8">
    <source>
        <dbReference type="Proteomes" id="UP000053675"/>
    </source>
</evidence>
<keyword evidence="5" id="KW-0175">Coiled coil</keyword>
<dbReference type="FunFam" id="1.10.10.10:FF:000001">
    <property type="entry name" value="LysR family transcriptional regulator"/>
    <property type="match status" value="1"/>
</dbReference>
<evidence type="ECO:0000256" key="4">
    <source>
        <dbReference type="ARBA" id="ARBA00023163"/>
    </source>
</evidence>
<dbReference type="PATRIC" id="fig|472175.3.peg.428"/>
<dbReference type="SUPFAM" id="SSF46785">
    <property type="entry name" value="Winged helix' DNA-binding domain"/>
    <property type="match status" value="1"/>
</dbReference>
<reference evidence="7 8" key="1">
    <citation type="submission" date="2014-05" db="EMBL/GenBank/DDBJ databases">
        <title>Draft Genome Sequence of Nitratireductor basaltis Strain UMTGB225, A Marine Bacterium Isolated from Green Barrel Tunicate.</title>
        <authorList>
            <person name="Gan H.Y."/>
        </authorList>
    </citation>
    <scope>NUCLEOTIDE SEQUENCE [LARGE SCALE GENOMIC DNA]</scope>
    <source>
        <strain evidence="7 8">UMTGB225</strain>
    </source>
</reference>
<dbReference type="PANTHER" id="PTHR30346:SF0">
    <property type="entry name" value="HCA OPERON TRANSCRIPTIONAL ACTIVATOR HCAR"/>
    <property type="match status" value="1"/>
</dbReference>
<dbReference type="GO" id="GO:0032993">
    <property type="term" value="C:protein-DNA complex"/>
    <property type="evidence" value="ECO:0007669"/>
    <property type="project" value="TreeGrafter"/>
</dbReference>
<dbReference type="GO" id="GO:0003677">
    <property type="term" value="F:DNA binding"/>
    <property type="evidence" value="ECO:0007669"/>
    <property type="project" value="UniProtKB-KW"/>
</dbReference>
<proteinExistence type="inferred from homology"/>
<dbReference type="Pfam" id="PF03466">
    <property type="entry name" value="LysR_substrate"/>
    <property type="match status" value="1"/>
</dbReference>
<dbReference type="STRING" id="472175.EL18_00414"/>
<dbReference type="CDD" id="cd08414">
    <property type="entry name" value="PBP2_LTTR_aromatics_like"/>
    <property type="match status" value="1"/>
</dbReference>
<evidence type="ECO:0000256" key="3">
    <source>
        <dbReference type="ARBA" id="ARBA00023125"/>
    </source>
</evidence>
<keyword evidence="3" id="KW-0238">DNA-binding</keyword>
<comment type="caution">
    <text evidence="7">The sequence shown here is derived from an EMBL/GenBank/DDBJ whole genome shotgun (WGS) entry which is preliminary data.</text>
</comment>
<dbReference type="eggNOG" id="COG0583">
    <property type="taxonomic scope" value="Bacteria"/>
</dbReference>
<evidence type="ECO:0000259" key="6">
    <source>
        <dbReference type="PROSITE" id="PS50931"/>
    </source>
</evidence>
<comment type="similarity">
    <text evidence="1">Belongs to the LysR transcriptional regulatory family.</text>
</comment>
<accession>A0A084U8W3</accession>
<feature type="coiled-coil region" evidence="5">
    <location>
        <begin position="61"/>
        <end position="95"/>
    </location>
</feature>
<evidence type="ECO:0000256" key="1">
    <source>
        <dbReference type="ARBA" id="ARBA00009437"/>
    </source>
</evidence>
<name>A0A084U8W3_9HYPH</name>
<keyword evidence="4" id="KW-0804">Transcription</keyword>
<sequence>MELVQLRCFLAVADTLHFGKAAQQLDILPSSLGRHIRNLEDSLGSRLVARTTRHVTLTEAGSELLDDARELLERAEQLEEKARSRERQAATLLRVGAIDSAAAGLIPQLLNHFRAAHPEIQVSLHEQKTIRLLPRLLSGRIDLAIVRPPEVRSPKLVFRNLFHETAVVAMPESHPLAGRSSVTVEELADEPLIVPDRRSRPHSHDLTMNLFLSAGLTARVAQIAEEKQTIINIVGAGLGLAIVPRWTQNLAVPGVSFVRIDMPADRILNKLSLAAAWVRGTRDPARDALMECLMKNLKQISASA</sequence>
<dbReference type="AlphaFoldDB" id="A0A084U8W3"/>
<dbReference type="Proteomes" id="UP000053675">
    <property type="component" value="Unassembled WGS sequence"/>
</dbReference>
<dbReference type="SUPFAM" id="SSF53850">
    <property type="entry name" value="Periplasmic binding protein-like II"/>
    <property type="match status" value="1"/>
</dbReference>
<protein>
    <submittedName>
        <fullName evidence="7">Putative HTH transcriptional regulator</fullName>
    </submittedName>
</protein>
<evidence type="ECO:0000256" key="5">
    <source>
        <dbReference type="SAM" id="Coils"/>
    </source>
</evidence>
<dbReference type="Gene3D" id="3.40.190.10">
    <property type="entry name" value="Periplasmic binding protein-like II"/>
    <property type="match status" value="2"/>
</dbReference>
<keyword evidence="8" id="KW-1185">Reference proteome</keyword>
<gene>
    <name evidence="7" type="ORF">EL18_00414</name>
</gene>
<dbReference type="Gene3D" id="1.10.10.10">
    <property type="entry name" value="Winged helix-like DNA-binding domain superfamily/Winged helix DNA-binding domain"/>
    <property type="match status" value="1"/>
</dbReference>
<organism evidence="7 8">
    <name type="scientific">Nitratireductor basaltis</name>
    <dbReference type="NCBI Taxonomy" id="472175"/>
    <lineage>
        <taxon>Bacteria</taxon>
        <taxon>Pseudomonadati</taxon>
        <taxon>Pseudomonadota</taxon>
        <taxon>Alphaproteobacteria</taxon>
        <taxon>Hyphomicrobiales</taxon>
        <taxon>Phyllobacteriaceae</taxon>
        <taxon>Nitratireductor</taxon>
    </lineage>
</organism>
<dbReference type="InterPro" id="IPR005119">
    <property type="entry name" value="LysR_subst-bd"/>
</dbReference>
<dbReference type="EMBL" id="JMQM01000001">
    <property type="protein sequence ID" value="KFB09399.1"/>
    <property type="molecule type" value="Genomic_DNA"/>
</dbReference>
<dbReference type="PANTHER" id="PTHR30346">
    <property type="entry name" value="TRANSCRIPTIONAL DUAL REGULATOR HCAR-RELATED"/>
    <property type="match status" value="1"/>
</dbReference>
<evidence type="ECO:0000256" key="2">
    <source>
        <dbReference type="ARBA" id="ARBA00023015"/>
    </source>
</evidence>
<dbReference type="InterPro" id="IPR036388">
    <property type="entry name" value="WH-like_DNA-bd_sf"/>
</dbReference>
<dbReference type="PROSITE" id="PS50931">
    <property type="entry name" value="HTH_LYSR"/>
    <property type="match status" value="1"/>
</dbReference>
<feature type="domain" description="HTH lysR-type" evidence="6">
    <location>
        <begin position="1"/>
        <end position="58"/>
    </location>
</feature>